<name>A0ABR2K5A6_9EUKA</name>
<evidence type="ECO:0000256" key="2">
    <source>
        <dbReference type="ARBA" id="ARBA00022574"/>
    </source>
</evidence>
<organism evidence="7 8">
    <name type="scientific">Tritrichomonas musculus</name>
    <dbReference type="NCBI Taxonomy" id="1915356"/>
    <lineage>
        <taxon>Eukaryota</taxon>
        <taxon>Metamonada</taxon>
        <taxon>Parabasalia</taxon>
        <taxon>Tritrichomonadida</taxon>
        <taxon>Tritrichomonadidae</taxon>
        <taxon>Tritrichomonas</taxon>
    </lineage>
</organism>
<accession>A0ABR2K5A6</accession>
<dbReference type="InterPro" id="IPR036322">
    <property type="entry name" value="WD40_repeat_dom_sf"/>
</dbReference>
<evidence type="ECO:0000256" key="4">
    <source>
        <dbReference type="ARBA" id="ARBA00023242"/>
    </source>
</evidence>
<dbReference type="Pfam" id="PF04494">
    <property type="entry name" value="TFIID_NTD2"/>
    <property type="match status" value="1"/>
</dbReference>
<feature type="repeat" description="WD" evidence="5">
    <location>
        <begin position="316"/>
        <end position="346"/>
    </location>
</feature>
<comment type="caution">
    <text evidence="7">The sequence shown here is derived from an EMBL/GenBank/DDBJ whole genome shotgun (WGS) entry which is preliminary data.</text>
</comment>
<evidence type="ECO:0000313" key="8">
    <source>
        <dbReference type="Proteomes" id="UP001470230"/>
    </source>
</evidence>
<dbReference type="InterPro" id="IPR007582">
    <property type="entry name" value="TFIID_NTD2"/>
</dbReference>
<dbReference type="PROSITE" id="PS00678">
    <property type="entry name" value="WD_REPEATS_1"/>
    <property type="match status" value="1"/>
</dbReference>
<dbReference type="PANTHER" id="PTHR19879:SF1">
    <property type="entry name" value="CANNONBALL-RELATED"/>
    <property type="match status" value="1"/>
</dbReference>
<dbReference type="InterPro" id="IPR001680">
    <property type="entry name" value="WD40_rpt"/>
</dbReference>
<dbReference type="EMBL" id="JAPFFF010000007">
    <property type="protein sequence ID" value="KAK8886270.1"/>
    <property type="molecule type" value="Genomic_DNA"/>
</dbReference>
<dbReference type="Gene3D" id="1.25.40.500">
    <property type="entry name" value="TFIID subunit TAF5, NTD2 domain"/>
    <property type="match status" value="1"/>
</dbReference>
<dbReference type="Pfam" id="PF00400">
    <property type="entry name" value="WD40"/>
    <property type="match status" value="5"/>
</dbReference>
<reference evidence="7 8" key="1">
    <citation type="submission" date="2024-04" db="EMBL/GenBank/DDBJ databases">
        <title>Tritrichomonas musculus Genome.</title>
        <authorList>
            <person name="Alves-Ferreira E."/>
            <person name="Grigg M."/>
            <person name="Lorenzi H."/>
            <person name="Galac M."/>
        </authorList>
    </citation>
    <scope>NUCLEOTIDE SEQUENCE [LARGE SCALE GENOMIC DNA]</scope>
    <source>
        <strain evidence="7 8">EAF2021</strain>
    </source>
</reference>
<keyword evidence="4" id="KW-0539">Nucleus</keyword>
<dbReference type="PROSITE" id="PS50082">
    <property type="entry name" value="WD_REPEATS_2"/>
    <property type="match status" value="3"/>
</dbReference>
<sequence length="584" mass="66904">MSFYNDNSNQQTKTAQSSKLPPFVMDFLNKNKIRVIPRLNKSQNSQSSVNDGQIDKAIKSIFQCRSPRAIQKAYDCLRKIVFNSPPFLQIEFLQLLFPYFFTLCTQLRKLKYMQDFNKFIEKYKCDFSKQQQDEINYNLCENFDPNIDPHFEVNISQFAVYDLTQKFRQYDSVLLPYVFENWISVNIVPFRKTNQNQHIQLQENFVNVNDDTQVENIDNTFQLYSKVNLNPDLYQADSSYISSNISTEGEPYDSESRFTDAPDIAHFTLYNHNNTVTDIRLSQSAELLAFSQNSQVSIYSLISKIVFPNRQNSNIISTHKNKIMTITFSPNSTLLSSASIDGEIRVAHTEACREICHYDYHVKPIYDLSFDSNNFFIAAASHDRTISMWAMNNVGIIRQFIGHKQPVVKTLFVNNRPNINSNPIILSASTDSKIRLWDVGTAKMIEQFDMKNEIPTALAIHPQGNLIACGSLHGTVTLFDINSSRKTPTELETNENDFNRQITDVKFTNDGKWLVASSSSGRICTWSLDGIVYDFCEAQASTIDSICITNKNLIVTAGRSTKGFVFKEKEHTQTQSKLQAQNES</sequence>
<evidence type="ECO:0000256" key="1">
    <source>
        <dbReference type="ARBA" id="ARBA00004123"/>
    </source>
</evidence>
<feature type="repeat" description="WD" evidence="5">
    <location>
        <begin position="400"/>
        <end position="447"/>
    </location>
</feature>
<dbReference type="InterPro" id="IPR015943">
    <property type="entry name" value="WD40/YVTN_repeat-like_dom_sf"/>
</dbReference>
<keyword evidence="3" id="KW-0677">Repeat</keyword>
<evidence type="ECO:0000256" key="5">
    <source>
        <dbReference type="PROSITE-ProRule" id="PRU00221"/>
    </source>
</evidence>
<dbReference type="InterPro" id="IPR037264">
    <property type="entry name" value="TFIID_NTD2_sf"/>
</dbReference>
<comment type="subcellular location">
    <subcellularLocation>
        <location evidence="1">Nucleus</location>
    </subcellularLocation>
</comment>
<proteinExistence type="predicted"/>
<dbReference type="Proteomes" id="UP001470230">
    <property type="component" value="Unassembled WGS sequence"/>
</dbReference>
<dbReference type="SMART" id="SM00320">
    <property type="entry name" value="WD40"/>
    <property type="match status" value="6"/>
</dbReference>
<dbReference type="SUPFAM" id="SSF50978">
    <property type="entry name" value="WD40 repeat-like"/>
    <property type="match status" value="1"/>
</dbReference>
<feature type="domain" description="TFIID subunit TAF5 NTD2" evidence="6">
    <location>
        <begin position="66"/>
        <end position="136"/>
    </location>
</feature>
<gene>
    <name evidence="7" type="ORF">M9Y10_041731</name>
</gene>
<keyword evidence="8" id="KW-1185">Reference proteome</keyword>
<dbReference type="PANTHER" id="PTHR19879">
    <property type="entry name" value="TRANSCRIPTION INITIATION FACTOR TFIID"/>
    <property type="match status" value="1"/>
</dbReference>
<dbReference type="PROSITE" id="PS50294">
    <property type="entry name" value="WD_REPEATS_REGION"/>
    <property type="match status" value="2"/>
</dbReference>
<protein>
    <recommendedName>
        <fullName evidence="6">TFIID subunit TAF5 NTD2 domain-containing protein</fullName>
    </recommendedName>
</protein>
<evidence type="ECO:0000259" key="6">
    <source>
        <dbReference type="Pfam" id="PF04494"/>
    </source>
</evidence>
<keyword evidence="2 5" id="KW-0853">WD repeat</keyword>
<evidence type="ECO:0000313" key="7">
    <source>
        <dbReference type="EMBL" id="KAK8886270.1"/>
    </source>
</evidence>
<dbReference type="SUPFAM" id="SSF160897">
    <property type="entry name" value="Taf5 N-terminal domain-like"/>
    <property type="match status" value="1"/>
</dbReference>
<evidence type="ECO:0000256" key="3">
    <source>
        <dbReference type="ARBA" id="ARBA00022737"/>
    </source>
</evidence>
<feature type="repeat" description="WD" evidence="5">
    <location>
        <begin position="358"/>
        <end position="399"/>
    </location>
</feature>
<dbReference type="Gene3D" id="2.130.10.10">
    <property type="entry name" value="YVTN repeat-like/Quinoprotein amine dehydrogenase"/>
    <property type="match status" value="2"/>
</dbReference>
<dbReference type="InterPro" id="IPR019775">
    <property type="entry name" value="WD40_repeat_CS"/>
</dbReference>